<dbReference type="OrthoDB" id="10257263at2759"/>
<dbReference type="InterPro" id="IPR012341">
    <property type="entry name" value="6hp_glycosidase-like_sf"/>
</dbReference>
<dbReference type="GO" id="GO:0016740">
    <property type="term" value="F:transferase activity"/>
    <property type="evidence" value="ECO:0007669"/>
    <property type="project" value="UniProtKB-KW"/>
</dbReference>
<dbReference type="Gene3D" id="1.50.10.10">
    <property type="match status" value="1"/>
</dbReference>
<dbReference type="AlphaFoldDB" id="A0A6J8DIB9"/>
<keyword evidence="4" id="KW-1185">Reference proteome</keyword>
<dbReference type="SMART" id="SM01260">
    <property type="entry name" value="LANC_like"/>
    <property type="match status" value="1"/>
</dbReference>
<dbReference type="GO" id="GO:0046872">
    <property type="term" value="F:metal ion binding"/>
    <property type="evidence" value="ECO:0007669"/>
    <property type="project" value="UniProtKB-KW"/>
</dbReference>
<dbReference type="InterPro" id="IPR007822">
    <property type="entry name" value="LANC-like"/>
</dbReference>
<keyword evidence="2" id="KW-0479">Metal-binding</keyword>
<dbReference type="GO" id="GO:0031179">
    <property type="term" value="P:peptide modification"/>
    <property type="evidence" value="ECO:0007669"/>
    <property type="project" value="InterPro"/>
</dbReference>
<keyword evidence="3" id="KW-0808">Transferase</keyword>
<dbReference type="InterPro" id="IPR020464">
    <property type="entry name" value="LanC-like_prot_euk"/>
</dbReference>
<dbReference type="PRINTS" id="PR01951">
    <property type="entry name" value="LANCEUKARYTE"/>
</dbReference>
<feature type="binding site" evidence="2">
    <location>
        <position position="325"/>
    </location>
    <ligand>
        <name>Zn(2+)</name>
        <dbReference type="ChEBI" id="CHEBI:29105"/>
    </ligand>
</feature>
<dbReference type="SUPFAM" id="SSF158745">
    <property type="entry name" value="LanC-like"/>
    <property type="match status" value="1"/>
</dbReference>
<dbReference type="PANTHER" id="PTHR12736">
    <property type="entry name" value="LANC-LIKE PROTEIN"/>
    <property type="match status" value="1"/>
</dbReference>
<gene>
    <name evidence="3" type="ORF">MCOR_40294</name>
</gene>
<evidence type="ECO:0000313" key="3">
    <source>
        <dbReference type="EMBL" id="CAC5406750.1"/>
    </source>
</evidence>
<dbReference type="GO" id="GO:0005886">
    <property type="term" value="C:plasma membrane"/>
    <property type="evidence" value="ECO:0007669"/>
    <property type="project" value="TreeGrafter"/>
</dbReference>
<dbReference type="Pfam" id="PF05147">
    <property type="entry name" value="LANC_like"/>
    <property type="match status" value="1"/>
</dbReference>
<keyword evidence="2" id="KW-0862">Zinc</keyword>
<dbReference type="Proteomes" id="UP000507470">
    <property type="component" value="Unassembled WGS sequence"/>
</dbReference>
<evidence type="ECO:0000256" key="1">
    <source>
        <dbReference type="ARBA" id="ARBA00007179"/>
    </source>
</evidence>
<feature type="binding site" evidence="2">
    <location>
        <position position="324"/>
    </location>
    <ligand>
        <name>Zn(2+)</name>
        <dbReference type="ChEBI" id="CHEBI:29105"/>
    </ligand>
</feature>
<dbReference type="EMBL" id="CACVKT020007264">
    <property type="protein sequence ID" value="CAC5406750.1"/>
    <property type="molecule type" value="Genomic_DNA"/>
</dbReference>
<comment type="similarity">
    <text evidence="1">Belongs to the LanC-like protein family.</text>
</comment>
<dbReference type="PRINTS" id="PR01950">
    <property type="entry name" value="LANCSUPER"/>
</dbReference>
<dbReference type="GO" id="GO:0005975">
    <property type="term" value="P:carbohydrate metabolic process"/>
    <property type="evidence" value="ECO:0007669"/>
    <property type="project" value="InterPro"/>
</dbReference>
<evidence type="ECO:0000313" key="4">
    <source>
        <dbReference type="Proteomes" id="UP000507470"/>
    </source>
</evidence>
<dbReference type="PANTHER" id="PTHR12736:SF21">
    <property type="entry name" value="LANC-LIKE PROTEIN 2"/>
    <property type="match status" value="1"/>
</dbReference>
<sequence>MSEKREFENPFPYYRDEYLTDPKGQLKSELKENVQRAINKLLEKLYRGLESEDDSNYTVYTGTGGIALLHIHLHRKLEPGSQQYLQTGLQYLKRPLRHLKGRKYTFLCGDAGPLAIGAVINHMLRHEDDRKSCLDRLAGLHGTVCTDRSLPDEALYGRVGYLYSLLYVQHHIGEEVVDNALISKVASSIIDSGRRLSQQEQCLCPLMYEWHEKKYLGAAHGIAGILYLLMQIKDPSFNDTLQTLVRPTVDWMLSLQFPSGNCPSSIGSSSGDKLIHWCHGAPGWIYMFIKAYQLFSDEKYLEAAKRCSAVIWERGILKKGYGICHGTAGNGYAFLAMYRMTNDQKYLYQAYKFAEWCIDYGKHGCRIADAPYSLFEGMAGTIYFLIDLLDPSNARFPAFEL</sequence>
<name>A0A6J8DIB9_MYTCO</name>
<protein>
    <submittedName>
        <fullName evidence="3">Glutathione S-transferase LANCL1,LanC-like protein 2</fullName>
    </submittedName>
</protein>
<evidence type="ECO:0000256" key="2">
    <source>
        <dbReference type="PIRSR" id="PIRSR607822-1"/>
    </source>
</evidence>
<dbReference type="CDD" id="cd04794">
    <property type="entry name" value="euk_LANCL"/>
    <property type="match status" value="1"/>
</dbReference>
<reference evidence="3 4" key="1">
    <citation type="submission" date="2020-06" db="EMBL/GenBank/DDBJ databases">
        <authorList>
            <person name="Li R."/>
            <person name="Bekaert M."/>
        </authorList>
    </citation>
    <scope>NUCLEOTIDE SEQUENCE [LARGE SCALE GENOMIC DNA]</scope>
    <source>
        <strain evidence="4">wild</strain>
    </source>
</reference>
<proteinExistence type="inferred from homology"/>
<organism evidence="3 4">
    <name type="scientific">Mytilus coruscus</name>
    <name type="common">Sea mussel</name>
    <dbReference type="NCBI Taxonomy" id="42192"/>
    <lineage>
        <taxon>Eukaryota</taxon>
        <taxon>Metazoa</taxon>
        <taxon>Spiralia</taxon>
        <taxon>Lophotrochozoa</taxon>
        <taxon>Mollusca</taxon>
        <taxon>Bivalvia</taxon>
        <taxon>Autobranchia</taxon>
        <taxon>Pteriomorphia</taxon>
        <taxon>Mytilida</taxon>
        <taxon>Mytiloidea</taxon>
        <taxon>Mytilidae</taxon>
        <taxon>Mytilinae</taxon>
        <taxon>Mytilus</taxon>
    </lineage>
</organism>
<feature type="binding site" evidence="2">
    <location>
        <position position="278"/>
    </location>
    <ligand>
        <name>Zn(2+)</name>
        <dbReference type="ChEBI" id="CHEBI:29105"/>
    </ligand>
</feature>
<accession>A0A6J8DIB9</accession>